<accession>A0A5E7MQS6</accession>
<dbReference type="InterPro" id="IPR010998">
    <property type="entry name" value="Integrase_recombinase_N"/>
</dbReference>
<evidence type="ECO:0000313" key="7">
    <source>
        <dbReference type="EMBL" id="VVP27166.1"/>
    </source>
</evidence>
<organism evidence="7 8">
    <name type="scientific">Pseudomonas fluorescens</name>
    <dbReference type="NCBI Taxonomy" id="294"/>
    <lineage>
        <taxon>Bacteria</taxon>
        <taxon>Pseudomonadati</taxon>
        <taxon>Pseudomonadota</taxon>
        <taxon>Gammaproteobacteria</taxon>
        <taxon>Pseudomonadales</taxon>
        <taxon>Pseudomonadaceae</taxon>
        <taxon>Pseudomonas</taxon>
    </lineage>
</organism>
<dbReference type="Gene3D" id="1.10.443.10">
    <property type="entry name" value="Intergrase catalytic core"/>
    <property type="match status" value="1"/>
</dbReference>
<dbReference type="PANTHER" id="PTHR34605">
    <property type="entry name" value="PHAGE_INTEGRASE DOMAIN-CONTAINING PROTEIN"/>
    <property type="match status" value="1"/>
</dbReference>
<dbReference type="PROSITE" id="PS51898">
    <property type="entry name" value="TYR_RECOMBINASE"/>
    <property type="match status" value="1"/>
</dbReference>
<keyword evidence="2 4" id="KW-0238">DNA-binding</keyword>
<dbReference type="PANTHER" id="PTHR34605:SF4">
    <property type="entry name" value="DNA ADENINE METHYLTRANSFERASE"/>
    <property type="match status" value="1"/>
</dbReference>
<dbReference type="AlphaFoldDB" id="A0A5E7MQS6"/>
<dbReference type="InterPro" id="IPR013762">
    <property type="entry name" value="Integrase-like_cat_sf"/>
</dbReference>
<reference evidence="7 8" key="1">
    <citation type="submission" date="2019-09" db="EMBL/GenBank/DDBJ databases">
        <authorList>
            <person name="Chandra G."/>
            <person name="Truman W A."/>
        </authorList>
    </citation>
    <scope>NUCLEOTIDE SEQUENCE [LARGE SCALE GENOMIC DNA]</scope>
    <source>
        <strain evidence="7">PS854</strain>
    </source>
</reference>
<feature type="domain" description="Core-binding (CB)" evidence="6">
    <location>
        <begin position="1"/>
        <end position="74"/>
    </location>
</feature>
<name>A0A5E7MQS6_PSEFL</name>
<evidence type="ECO:0000256" key="3">
    <source>
        <dbReference type="ARBA" id="ARBA00023172"/>
    </source>
</evidence>
<protein>
    <recommendedName>
        <fullName evidence="9">Recombinase</fullName>
    </recommendedName>
</protein>
<keyword evidence="1" id="KW-0229">DNA integration</keyword>
<dbReference type="SUPFAM" id="SSF47823">
    <property type="entry name" value="lambda integrase-like, N-terminal domain"/>
    <property type="match status" value="1"/>
</dbReference>
<dbReference type="InterPro" id="IPR002104">
    <property type="entry name" value="Integrase_catalytic"/>
</dbReference>
<dbReference type="GO" id="GO:0003677">
    <property type="term" value="F:DNA binding"/>
    <property type="evidence" value="ECO:0007669"/>
    <property type="project" value="UniProtKB-UniRule"/>
</dbReference>
<dbReference type="PROSITE" id="PS51900">
    <property type="entry name" value="CB"/>
    <property type="match status" value="1"/>
</dbReference>
<evidence type="ECO:0000256" key="2">
    <source>
        <dbReference type="ARBA" id="ARBA00023125"/>
    </source>
</evidence>
<evidence type="ECO:0000259" key="5">
    <source>
        <dbReference type="PROSITE" id="PS51898"/>
    </source>
</evidence>
<keyword evidence="3" id="KW-0233">DNA recombination</keyword>
<dbReference type="Proteomes" id="UP000327111">
    <property type="component" value="Unassembled WGS sequence"/>
</dbReference>
<dbReference type="Pfam" id="PF00589">
    <property type="entry name" value="Phage_integrase"/>
    <property type="match status" value="1"/>
</dbReference>
<dbReference type="GO" id="GO:0015074">
    <property type="term" value="P:DNA integration"/>
    <property type="evidence" value="ECO:0007669"/>
    <property type="project" value="UniProtKB-KW"/>
</dbReference>
<evidence type="ECO:0000259" key="6">
    <source>
        <dbReference type="PROSITE" id="PS51900"/>
    </source>
</evidence>
<dbReference type="EMBL" id="CABVIF010000009">
    <property type="protein sequence ID" value="VVP27166.1"/>
    <property type="molecule type" value="Genomic_DNA"/>
</dbReference>
<dbReference type="InterPro" id="IPR011010">
    <property type="entry name" value="DNA_brk_join_enz"/>
</dbReference>
<evidence type="ECO:0008006" key="9">
    <source>
        <dbReference type="Google" id="ProtNLM"/>
    </source>
</evidence>
<dbReference type="SUPFAM" id="SSF56349">
    <property type="entry name" value="DNA breaking-rejoining enzymes"/>
    <property type="match status" value="1"/>
</dbReference>
<proteinExistence type="predicted"/>
<sequence>MTAPVDRYLKAARRASTQRRYLSALEHFEGTWQGLLPASSESVARYLATFAEQLSSSTLHTHLAALAQWHKRHGFVDPTKAARVRDVLRGIRAEHPQPVKRAEAMQLQALEDCIGGLQAQANSTVAVERLRACRDQALILLGFWRAFRSDDLCQLRVEHIKVDTGASLEIFLVSDKTDRDHQGRTVMVPALKRLCPVAAYEAWLAASSLQQGPVFRAIDRWGHISAEGLNSNSVSRLLRMAFARNGLNGEGYSGHSLRRGFATWANRNEWGAKALMDYVGWRDVQSAMRYIDTTAPFGEWRR</sequence>
<dbReference type="CDD" id="cd00799">
    <property type="entry name" value="INT_Cre_C"/>
    <property type="match status" value="1"/>
</dbReference>
<dbReference type="InterPro" id="IPR044068">
    <property type="entry name" value="CB"/>
</dbReference>
<dbReference type="GO" id="GO:0006310">
    <property type="term" value="P:DNA recombination"/>
    <property type="evidence" value="ECO:0007669"/>
    <property type="project" value="UniProtKB-KW"/>
</dbReference>
<feature type="domain" description="Tyr recombinase" evidence="5">
    <location>
        <begin position="94"/>
        <end position="302"/>
    </location>
</feature>
<dbReference type="InterPro" id="IPR052925">
    <property type="entry name" value="Phage_Integrase-like_Recomb"/>
</dbReference>
<evidence type="ECO:0000313" key="8">
    <source>
        <dbReference type="Proteomes" id="UP000327111"/>
    </source>
</evidence>
<evidence type="ECO:0000256" key="1">
    <source>
        <dbReference type="ARBA" id="ARBA00022908"/>
    </source>
</evidence>
<gene>
    <name evidence="7" type="ORF">PS854_04110</name>
</gene>
<evidence type="ECO:0000256" key="4">
    <source>
        <dbReference type="PROSITE-ProRule" id="PRU01248"/>
    </source>
</evidence>
<dbReference type="Gene3D" id="1.10.150.130">
    <property type="match status" value="1"/>
</dbReference>